<dbReference type="AlphaFoldDB" id="A0AAD7DIY7"/>
<name>A0AAD7DIY7_MYCRO</name>
<comment type="caution">
    <text evidence="2">The sequence shown here is derived from an EMBL/GenBank/DDBJ whole genome shotgun (WGS) entry which is preliminary data.</text>
</comment>
<protein>
    <submittedName>
        <fullName evidence="2">Uncharacterized protein</fullName>
    </submittedName>
</protein>
<feature type="chain" id="PRO_5042039050" evidence="1">
    <location>
        <begin position="23"/>
        <end position="98"/>
    </location>
</feature>
<feature type="signal peptide" evidence="1">
    <location>
        <begin position="1"/>
        <end position="22"/>
    </location>
</feature>
<sequence length="98" mass="10789">MRYSSQLILALAALMHAATAIALPTEERACPGPPSVLRALQPETCSKGACSATLHKWGESLLMLDVLEIIAPNRDEWLNFLRSLWSRTVIVIVLAYVN</sequence>
<organism evidence="2 3">
    <name type="scientific">Mycena rosella</name>
    <name type="common">Pink bonnet</name>
    <name type="synonym">Agaricus rosellus</name>
    <dbReference type="NCBI Taxonomy" id="1033263"/>
    <lineage>
        <taxon>Eukaryota</taxon>
        <taxon>Fungi</taxon>
        <taxon>Dikarya</taxon>
        <taxon>Basidiomycota</taxon>
        <taxon>Agaricomycotina</taxon>
        <taxon>Agaricomycetes</taxon>
        <taxon>Agaricomycetidae</taxon>
        <taxon>Agaricales</taxon>
        <taxon>Marasmiineae</taxon>
        <taxon>Mycenaceae</taxon>
        <taxon>Mycena</taxon>
    </lineage>
</organism>
<proteinExistence type="predicted"/>
<evidence type="ECO:0000313" key="2">
    <source>
        <dbReference type="EMBL" id="KAJ7692371.1"/>
    </source>
</evidence>
<evidence type="ECO:0000313" key="3">
    <source>
        <dbReference type="Proteomes" id="UP001221757"/>
    </source>
</evidence>
<reference evidence="2" key="1">
    <citation type="submission" date="2023-03" db="EMBL/GenBank/DDBJ databases">
        <title>Massive genome expansion in bonnet fungi (Mycena s.s.) driven by repeated elements and novel gene families across ecological guilds.</title>
        <authorList>
            <consortium name="Lawrence Berkeley National Laboratory"/>
            <person name="Harder C.B."/>
            <person name="Miyauchi S."/>
            <person name="Viragh M."/>
            <person name="Kuo A."/>
            <person name="Thoen E."/>
            <person name="Andreopoulos B."/>
            <person name="Lu D."/>
            <person name="Skrede I."/>
            <person name="Drula E."/>
            <person name="Henrissat B."/>
            <person name="Morin E."/>
            <person name="Kohler A."/>
            <person name="Barry K."/>
            <person name="LaButti K."/>
            <person name="Morin E."/>
            <person name="Salamov A."/>
            <person name="Lipzen A."/>
            <person name="Mereny Z."/>
            <person name="Hegedus B."/>
            <person name="Baldrian P."/>
            <person name="Stursova M."/>
            <person name="Weitz H."/>
            <person name="Taylor A."/>
            <person name="Grigoriev I.V."/>
            <person name="Nagy L.G."/>
            <person name="Martin F."/>
            <person name="Kauserud H."/>
        </authorList>
    </citation>
    <scope>NUCLEOTIDE SEQUENCE</scope>
    <source>
        <strain evidence="2">CBHHK067</strain>
    </source>
</reference>
<dbReference type="Proteomes" id="UP001221757">
    <property type="component" value="Unassembled WGS sequence"/>
</dbReference>
<accession>A0AAD7DIY7</accession>
<keyword evidence="1" id="KW-0732">Signal</keyword>
<evidence type="ECO:0000256" key="1">
    <source>
        <dbReference type="SAM" id="SignalP"/>
    </source>
</evidence>
<keyword evidence="3" id="KW-1185">Reference proteome</keyword>
<dbReference type="EMBL" id="JARKIE010000052">
    <property type="protein sequence ID" value="KAJ7692371.1"/>
    <property type="molecule type" value="Genomic_DNA"/>
</dbReference>
<gene>
    <name evidence="2" type="ORF">B0H17DRAFT_1061378</name>
</gene>